<feature type="transmembrane region" description="Helical" evidence="1">
    <location>
        <begin position="52"/>
        <end position="72"/>
    </location>
</feature>
<keyword evidence="1" id="KW-0812">Transmembrane</keyword>
<evidence type="ECO:0000313" key="2">
    <source>
        <dbReference type="EMBL" id="MFD2247694.1"/>
    </source>
</evidence>
<keyword evidence="3" id="KW-1185">Reference proteome</keyword>
<evidence type="ECO:0000256" key="1">
    <source>
        <dbReference type="SAM" id="Phobius"/>
    </source>
</evidence>
<dbReference type="RefSeq" id="WP_250430764.1">
    <property type="nucleotide sequence ID" value="NZ_JALPRR010000003.1"/>
</dbReference>
<dbReference type="Proteomes" id="UP001597374">
    <property type="component" value="Unassembled WGS sequence"/>
</dbReference>
<dbReference type="EMBL" id="JBHUIM010000002">
    <property type="protein sequence ID" value="MFD2247694.1"/>
    <property type="molecule type" value="Genomic_DNA"/>
</dbReference>
<gene>
    <name evidence="2" type="ORF">ACFSKP_15620</name>
</gene>
<reference evidence="3" key="1">
    <citation type="journal article" date="2019" name="Int. J. Syst. Evol. Microbiol.">
        <title>The Global Catalogue of Microorganisms (GCM) 10K type strain sequencing project: providing services to taxonomists for standard genome sequencing and annotation.</title>
        <authorList>
            <consortium name="The Broad Institute Genomics Platform"/>
            <consortium name="The Broad Institute Genome Sequencing Center for Infectious Disease"/>
            <person name="Wu L."/>
            <person name="Ma J."/>
        </authorList>
    </citation>
    <scope>NUCLEOTIDE SEQUENCE [LARGE SCALE GENOMIC DNA]</scope>
    <source>
        <strain evidence="3">CGMCC 4.1782</strain>
    </source>
</reference>
<sequence length="302" mass="34562">MYQNTNETEKPLSRKRADDEIDVRDILRGIKNIFLSIGQGISDLSSLIIKRFLLVFVLILAGFLLSYGAFYITKPYYTSSMTLMLTDIRNEFVEDQLAKLSDLIADDDFEAVATRLEIDLDTAKKIKKMEFSNLDQDRVDEDSILTGSPFRIELTLYDNHLFSTMEPALASYIENNRFFYKQKNIKKRQVESMINKYKNQIASIDSIKTAVIAPRGPVNGFVYGEPIDPTNLYRQSMTMYEEQVKLESELDQLNSIQVVTGFSPRRLPTGPNLLLFLFIGGLLGFLTALFWALKLESRAKKV</sequence>
<feature type="transmembrane region" description="Helical" evidence="1">
    <location>
        <begin position="273"/>
        <end position="293"/>
    </location>
</feature>
<protein>
    <submittedName>
        <fullName evidence="2">Chain length determinant protein</fullName>
    </submittedName>
</protein>
<name>A0ABW5D2F7_9BACT</name>
<keyword evidence="1" id="KW-0472">Membrane</keyword>
<evidence type="ECO:0000313" key="3">
    <source>
        <dbReference type="Proteomes" id="UP001597374"/>
    </source>
</evidence>
<comment type="caution">
    <text evidence="2">The sequence shown here is derived from an EMBL/GenBank/DDBJ whole genome shotgun (WGS) entry which is preliminary data.</text>
</comment>
<keyword evidence="1" id="KW-1133">Transmembrane helix</keyword>
<proteinExistence type="predicted"/>
<organism evidence="2 3">
    <name type="scientific">Pontibacter ruber</name>
    <dbReference type="NCBI Taxonomy" id="1343895"/>
    <lineage>
        <taxon>Bacteria</taxon>
        <taxon>Pseudomonadati</taxon>
        <taxon>Bacteroidota</taxon>
        <taxon>Cytophagia</taxon>
        <taxon>Cytophagales</taxon>
        <taxon>Hymenobacteraceae</taxon>
        <taxon>Pontibacter</taxon>
    </lineage>
</organism>
<accession>A0ABW5D2F7</accession>